<gene>
    <name evidence="7" type="ORF">AUR66_03110</name>
</gene>
<feature type="region of interest" description="Disordered" evidence="5">
    <location>
        <begin position="258"/>
        <end position="287"/>
    </location>
</feature>
<dbReference type="PROSITE" id="PS00211">
    <property type="entry name" value="ABC_TRANSPORTER_1"/>
    <property type="match status" value="1"/>
</dbReference>
<dbReference type="Gene3D" id="3.40.50.300">
    <property type="entry name" value="P-loop containing nucleotide triphosphate hydrolases"/>
    <property type="match status" value="1"/>
</dbReference>
<dbReference type="InterPro" id="IPR003593">
    <property type="entry name" value="AAA+_ATPase"/>
</dbReference>
<dbReference type="EMBL" id="LOPV01000561">
    <property type="protein sequence ID" value="KTG14423.1"/>
    <property type="molecule type" value="Genomic_DNA"/>
</dbReference>
<dbReference type="Proteomes" id="UP000053157">
    <property type="component" value="Unassembled WGS sequence"/>
</dbReference>
<dbReference type="FunFam" id="3.40.50.300:FF:000016">
    <property type="entry name" value="Oligopeptide ABC transporter ATP-binding component"/>
    <property type="match status" value="1"/>
</dbReference>
<dbReference type="InterPro" id="IPR003439">
    <property type="entry name" value="ABC_transporter-like_ATP-bd"/>
</dbReference>
<keyword evidence="8" id="KW-1185">Reference proteome</keyword>
<dbReference type="SMART" id="SM00382">
    <property type="entry name" value="AAA"/>
    <property type="match status" value="1"/>
</dbReference>
<dbReference type="GO" id="GO:0005524">
    <property type="term" value="F:ATP binding"/>
    <property type="evidence" value="ECO:0007669"/>
    <property type="project" value="UniProtKB-KW"/>
</dbReference>
<dbReference type="GO" id="GO:0055085">
    <property type="term" value="P:transmembrane transport"/>
    <property type="evidence" value="ECO:0007669"/>
    <property type="project" value="UniProtKB-ARBA"/>
</dbReference>
<dbReference type="CDD" id="cd03257">
    <property type="entry name" value="ABC_NikE_OppD_transporters"/>
    <property type="match status" value="1"/>
</dbReference>
<dbReference type="OrthoDB" id="18209at2157"/>
<comment type="caution">
    <text evidence="7">The sequence shown here is derived from an EMBL/GenBank/DDBJ whole genome shotgun (WGS) entry which is preliminary data.</text>
</comment>
<dbReference type="NCBIfam" id="TIGR01727">
    <property type="entry name" value="oligo_HPY"/>
    <property type="match status" value="1"/>
</dbReference>
<evidence type="ECO:0000256" key="3">
    <source>
        <dbReference type="ARBA" id="ARBA00022741"/>
    </source>
</evidence>
<dbReference type="AlphaFoldDB" id="A0A0W1RLG6"/>
<evidence type="ECO:0000313" key="7">
    <source>
        <dbReference type="EMBL" id="KTG14423.1"/>
    </source>
</evidence>
<comment type="similarity">
    <text evidence="1">Belongs to the ABC transporter superfamily.</text>
</comment>
<feature type="domain" description="ABC transporter" evidence="6">
    <location>
        <begin position="7"/>
        <end position="257"/>
    </location>
</feature>
<sequence>MSPDPLLSVRELTKHYPITKGVLKSEVGRVKAVDGISFDVAAGETLGLVGESGCGKSTAATSLLRLEDPTGGAVVFDGEDITDYDDTELKRFRRRAQMMFQDPSSSFDPRMSVGESVAEPLAIHGMRDRGRRRRIVENLLERVGLAATDFDRYPHEFSGGQKQRIALARALVLNPDLVVADEPVSALDVSIQAEIISLMRELQAEFGLAIVFISHDLGVVREVCDRVAVMYLGEIVEVADTETLFEDPQHPYTRALISSIPTPDPSRRGQRVELTGDVPSPSNPPTGCRFHTRCPEVIQPEQFDLDQTEWRRVLDLRLRIDDDVDVDDVRTFLVAEGDAETPEEVGEDAVKRELRREFDIPATLSDPDADAILSNGLSALVAGDDQAARRTLDDAFSTVCEQTHPVLESTPQGSTAACHLVDEGVPIDPPANDD</sequence>
<evidence type="ECO:0000256" key="2">
    <source>
        <dbReference type="ARBA" id="ARBA00022448"/>
    </source>
</evidence>
<dbReference type="PROSITE" id="PS50893">
    <property type="entry name" value="ABC_TRANSPORTER_2"/>
    <property type="match status" value="1"/>
</dbReference>
<dbReference type="Pfam" id="PF00005">
    <property type="entry name" value="ABC_tran"/>
    <property type="match status" value="1"/>
</dbReference>
<keyword evidence="4 7" id="KW-0067">ATP-binding</keyword>
<keyword evidence="2" id="KW-0813">Transport</keyword>
<dbReference type="GO" id="GO:0016887">
    <property type="term" value="F:ATP hydrolysis activity"/>
    <property type="evidence" value="ECO:0007669"/>
    <property type="project" value="InterPro"/>
</dbReference>
<evidence type="ECO:0000256" key="1">
    <source>
        <dbReference type="ARBA" id="ARBA00005417"/>
    </source>
</evidence>
<dbReference type="PANTHER" id="PTHR43776">
    <property type="entry name" value="TRANSPORT ATP-BINDING PROTEIN"/>
    <property type="match status" value="1"/>
</dbReference>
<dbReference type="GO" id="GO:0015833">
    <property type="term" value="P:peptide transport"/>
    <property type="evidence" value="ECO:0007669"/>
    <property type="project" value="InterPro"/>
</dbReference>
<dbReference type="RefSeq" id="WP_058573355.1">
    <property type="nucleotide sequence ID" value="NZ_LOPV01000561.1"/>
</dbReference>
<dbReference type="InterPro" id="IPR013563">
    <property type="entry name" value="Oligopep_ABC_C"/>
</dbReference>
<evidence type="ECO:0000313" key="8">
    <source>
        <dbReference type="Proteomes" id="UP000053157"/>
    </source>
</evidence>
<keyword evidence="3" id="KW-0547">Nucleotide-binding</keyword>
<dbReference type="PANTHER" id="PTHR43776:SF7">
    <property type="entry name" value="D,D-DIPEPTIDE TRANSPORT ATP-BINDING PROTEIN DDPF-RELATED"/>
    <property type="match status" value="1"/>
</dbReference>
<protein>
    <submittedName>
        <fullName evidence="7">Peptide ABC transporter ATP-binding protein</fullName>
    </submittedName>
</protein>
<proteinExistence type="inferred from homology"/>
<dbReference type="InterPro" id="IPR017871">
    <property type="entry name" value="ABC_transporter-like_CS"/>
</dbReference>
<dbReference type="InterPro" id="IPR050319">
    <property type="entry name" value="ABC_transp_ATP-bind"/>
</dbReference>
<reference evidence="7 8" key="1">
    <citation type="submission" date="2015-12" db="EMBL/GenBank/DDBJ databases">
        <title>Haloferax profundi sp. nov. isolated from the Discovery deep brine-seawater interface in the Red Sea.</title>
        <authorList>
            <person name="Zhang G."/>
            <person name="Stingl U."/>
            <person name="Rashid M."/>
        </authorList>
    </citation>
    <scope>NUCLEOTIDE SEQUENCE [LARGE SCALE GENOMIC DNA]</scope>
    <source>
        <strain evidence="7 8">SB29</strain>
    </source>
</reference>
<evidence type="ECO:0000256" key="4">
    <source>
        <dbReference type="ARBA" id="ARBA00022840"/>
    </source>
</evidence>
<dbReference type="InterPro" id="IPR027417">
    <property type="entry name" value="P-loop_NTPase"/>
</dbReference>
<evidence type="ECO:0000259" key="6">
    <source>
        <dbReference type="PROSITE" id="PS50893"/>
    </source>
</evidence>
<name>A0A0W1RLG6_9EURY</name>
<evidence type="ECO:0000256" key="5">
    <source>
        <dbReference type="SAM" id="MobiDB-lite"/>
    </source>
</evidence>
<dbReference type="Pfam" id="PF08352">
    <property type="entry name" value="oligo_HPY"/>
    <property type="match status" value="1"/>
</dbReference>
<dbReference type="SUPFAM" id="SSF52540">
    <property type="entry name" value="P-loop containing nucleoside triphosphate hydrolases"/>
    <property type="match status" value="1"/>
</dbReference>
<organism evidence="7 8">
    <name type="scientific">Haloferax profundi</name>
    <dbReference type="NCBI Taxonomy" id="1544718"/>
    <lineage>
        <taxon>Archaea</taxon>
        <taxon>Methanobacteriati</taxon>
        <taxon>Methanobacteriota</taxon>
        <taxon>Stenosarchaea group</taxon>
        <taxon>Halobacteria</taxon>
        <taxon>Halobacteriales</taxon>
        <taxon>Haloferacaceae</taxon>
        <taxon>Haloferax</taxon>
    </lineage>
</organism>
<accession>A0A0W1RLG6</accession>